<dbReference type="Proteomes" id="UP001221519">
    <property type="component" value="Plasmid unnamed1"/>
</dbReference>
<dbReference type="Pfam" id="PF10686">
    <property type="entry name" value="YAcAr"/>
    <property type="match status" value="1"/>
</dbReference>
<gene>
    <name evidence="2" type="ORF">PUW25_25615</name>
</gene>
<sequence length="175" mass="19937">MYLVQYRDDTNYSELKVQYCKDPLDVEKMWNLDDSAISIVDVIEVDEYFRLVVAGSRDFDDYALLSRHLDHLLQHKKNIVIVSGNAIGADMLGERYANERGYFIDTYIPNWRPRGPRGPVDRSAGHRRNADMADNGDALVAFWDSISKGTAGMINIAKNKGLQVRVIHYNKEGVV</sequence>
<dbReference type="Gene3D" id="3.40.50.450">
    <property type="match status" value="1"/>
</dbReference>
<geneLocation type="plasmid" evidence="2 3">
    <name>unnamed1</name>
</geneLocation>
<reference evidence="2 3" key="1">
    <citation type="submission" date="2023-02" db="EMBL/GenBank/DDBJ databases">
        <title>Pathogen: clinical or host-associated sample.</title>
        <authorList>
            <person name="Hergert J."/>
            <person name="Casey R."/>
            <person name="Wagner J."/>
            <person name="Young E.L."/>
            <person name="Oakeson K.F."/>
        </authorList>
    </citation>
    <scope>NUCLEOTIDE SEQUENCE [LARGE SCALE GENOMIC DNA]</scope>
    <source>
        <strain evidence="2 3">2022CK-00829</strain>
        <plasmid evidence="2 3">unnamed1</plasmid>
    </source>
</reference>
<accession>A0ABY7XNG7</accession>
<organism evidence="2 3">
    <name type="scientific">Paenibacillus urinalis</name>
    <dbReference type="NCBI Taxonomy" id="521520"/>
    <lineage>
        <taxon>Bacteria</taxon>
        <taxon>Bacillati</taxon>
        <taxon>Bacillota</taxon>
        <taxon>Bacilli</taxon>
        <taxon>Bacillales</taxon>
        <taxon>Paenibacillaceae</taxon>
        <taxon>Paenibacillus</taxon>
    </lineage>
</organism>
<dbReference type="InterPro" id="IPR019627">
    <property type="entry name" value="YAcAr"/>
</dbReference>
<keyword evidence="2" id="KW-0614">Plasmid</keyword>
<feature type="domain" description="YspA cpYpsA-related SLOG" evidence="1">
    <location>
        <begin position="50"/>
        <end position="112"/>
    </location>
</feature>
<proteinExistence type="predicted"/>
<evidence type="ECO:0000313" key="3">
    <source>
        <dbReference type="Proteomes" id="UP001221519"/>
    </source>
</evidence>
<keyword evidence="3" id="KW-1185">Reference proteome</keyword>
<name>A0ABY7XNG7_9BACL</name>
<dbReference type="EMBL" id="CP118109">
    <property type="protein sequence ID" value="WDI05190.1"/>
    <property type="molecule type" value="Genomic_DNA"/>
</dbReference>
<dbReference type="RefSeq" id="WP_238546448.1">
    <property type="nucleotide sequence ID" value="NZ_CP118109.1"/>
</dbReference>
<protein>
    <submittedName>
        <fullName evidence="2">DUF2493 domain-containing protein</fullName>
    </submittedName>
</protein>
<evidence type="ECO:0000259" key="1">
    <source>
        <dbReference type="Pfam" id="PF10686"/>
    </source>
</evidence>
<evidence type="ECO:0000313" key="2">
    <source>
        <dbReference type="EMBL" id="WDI05190.1"/>
    </source>
</evidence>